<reference evidence="1" key="1">
    <citation type="submission" date="2024-09" db="EMBL/GenBank/DDBJ databases">
        <title>Black Yeasts Isolated from many extreme environments.</title>
        <authorList>
            <person name="Coleine C."/>
            <person name="Stajich J.E."/>
            <person name="Selbmann L."/>
        </authorList>
    </citation>
    <scope>NUCLEOTIDE SEQUENCE</scope>
    <source>
        <strain evidence="1">CCFEE 5737</strain>
    </source>
</reference>
<protein>
    <submittedName>
        <fullName evidence="1">Uncharacterized protein</fullName>
    </submittedName>
</protein>
<proteinExistence type="predicted"/>
<accession>A0ACC3DZG3</accession>
<name>A0ACC3DZG3_9PEZI</name>
<keyword evidence="2" id="KW-1185">Reference proteome</keyword>
<dbReference type="EMBL" id="JAWDJW010000004">
    <property type="protein sequence ID" value="KAK3082190.1"/>
    <property type="molecule type" value="Genomic_DNA"/>
</dbReference>
<evidence type="ECO:0000313" key="1">
    <source>
        <dbReference type="EMBL" id="KAK3082190.1"/>
    </source>
</evidence>
<dbReference type="Proteomes" id="UP001186974">
    <property type="component" value="Unassembled WGS sequence"/>
</dbReference>
<gene>
    <name evidence="1" type="ORF">LTS18_013074</name>
</gene>
<organism evidence="1 2">
    <name type="scientific">Coniosporium uncinatum</name>
    <dbReference type="NCBI Taxonomy" id="93489"/>
    <lineage>
        <taxon>Eukaryota</taxon>
        <taxon>Fungi</taxon>
        <taxon>Dikarya</taxon>
        <taxon>Ascomycota</taxon>
        <taxon>Pezizomycotina</taxon>
        <taxon>Dothideomycetes</taxon>
        <taxon>Dothideomycetes incertae sedis</taxon>
        <taxon>Coniosporium</taxon>
    </lineage>
</organism>
<sequence>MFLLTQATLPHFPEKGGRLVNIASIANRDAPPMQTVYAGSKGMVDSFTKVWAKELPRKYGITVNVVSPGPTLTEGFGKAGEDFMQKVRPLIEKTPVGDRFARPEEIAYAVGFLCKPRASRINGPHLIADGGLLVV</sequence>
<evidence type="ECO:0000313" key="2">
    <source>
        <dbReference type="Proteomes" id="UP001186974"/>
    </source>
</evidence>
<comment type="caution">
    <text evidence="1">The sequence shown here is derived from an EMBL/GenBank/DDBJ whole genome shotgun (WGS) entry which is preliminary data.</text>
</comment>